<keyword evidence="6 8" id="KW-0472">Membrane</keyword>
<keyword evidence="3 8" id="KW-0808">Transferase</keyword>
<feature type="transmembrane region" description="Helical" evidence="8">
    <location>
        <begin position="220"/>
        <end position="244"/>
    </location>
</feature>
<gene>
    <name evidence="10" type="ORF">DCAR_0935319</name>
</gene>
<comment type="catalytic activity">
    <reaction evidence="8">
        <text>L-cysteinyl-[protein] + hexadecanoyl-CoA = S-hexadecanoyl-L-cysteinyl-[protein] + CoA</text>
        <dbReference type="Rhea" id="RHEA:36683"/>
        <dbReference type="Rhea" id="RHEA-COMP:10131"/>
        <dbReference type="Rhea" id="RHEA-COMP:11032"/>
        <dbReference type="ChEBI" id="CHEBI:29950"/>
        <dbReference type="ChEBI" id="CHEBI:57287"/>
        <dbReference type="ChEBI" id="CHEBI:57379"/>
        <dbReference type="ChEBI" id="CHEBI:74151"/>
        <dbReference type="EC" id="2.3.1.225"/>
    </reaction>
</comment>
<accession>A0AAF1BFA7</accession>
<dbReference type="GO" id="GO:0019706">
    <property type="term" value="F:protein-cysteine S-palmitoyltransferase activity"/>
    <property type="evidence" value="ECO:0007669"/>
    <property type="project" value="UniProtKB-EC"/>
</dbReference>
<organism evidence="10 11">
    <name type="scientific">Daucus carota subsp. sativus</name>
    <name type="common">Carrot</name>
    <dbReference type="NCBI Taxonomy" id="79200"/>
    <lineage>
        <taxon>Eukaryota</taxon>
        <taxon>Viridiplantae</taxon>
        <taxon>Streptophyta</taxon>
        <taxon>Embryophyta</taxon>
        <taxon>Tracheophyta</taxon>
        <taxon>Spermatophyta</taxon>
        <taxon>Magnoliopsida</taxon>
        <taxon>eudicotyledons</taxon>
        <taxon>Gunneridae</taxon>
        <taxon>Pentapetalae</taxon>
        <taxon>asterids</taxon>
        <taxon>campanulids</taxon>
        <taxon>Apiales</taxon>
        <taxon>Apiaceae</taxon>
        <taxon>Apioideae</taxon>
        <taxon>Scandiceae</taxon>
        <taxon>Daucinae</taxon>
        <taxon>Daucus</taxon>
        <taxon>Daucus sect. Daucus</taxon>
    </lineage>
</organism>
<dbReference type="AlphaFoldDB" id="A0AAF1BFA7"/>
<sequence>MGIYPAPLDPDLIPAPFGSGIRGIFRGRGGDRGKEEHVTSVTEDYDTTCWGCGLHLTVSPYEPAFICGWCGAITNRNASKIESKYLWWRRVRDRCFVSILSVFMLLMICGVICAIYPVAFSISYFCGATHCSVSVLLAITTITTYCLAAFRSPGAPPLILWGSYSVVGRGGLENYTYCLYCKKPKSPRTHHCRSCQMCVLDMDHHCPFIGNCVGAANHRVFIFFLISALLSTVYVSVISAYAAIQIWPPIRLSPPARTDDLASLDWYSGKLKEIISAFLSSILLLPVESVVLVYLLVASLVVEIGLAILLFQQLYYIYEGKTYLNHLISHGVEDGTSYGVEEKDIRNLVRFFSCPSSALRFLPCFWSLKKSHKK</sequence>
<evidence type="ECO:0000259" key="9">
    <source>
        <dbReference type="Pfam" id="PF01529"/>
    </source>
</evidence>
<dbReference type="InterPro" id="IPR001594">
    <property type="entry name" value="Palmitoyltrfase_DHHC"/>
</dbReference>
<reference evidence="10" key="1">
    <citation type="journal article" date="2016" name="Nat. Genet.">
        <title>A high-quality carrot genome assembly provides new insights into carotenoid accumulation and asterid genome evolution.</title>
        <authorList>
            <person name="Iorizzo M."/>
            <person name="Ellison S."/>
            <person name="Senalik D."/>
            <person name="Zeng P."/>
            <person name="Satapoomin P."/>
            <person name="Huang J."/>
            <person name="Bowman M."/>
            <person name="Iovene M."/>
            <person name="Sanseverino W."/>
            <person name="Cavagnaro P."/>
            <person name="Yildiz M."/>
            <person name="Macko-Podgorni A."/>
            <person name="Moranska E."/>
            <person name="Grzebelus E."/>
            <person name="Grzebelus D."/>
            <person name="Ashrafi H."/>
            <person name="Zheng Z."/>
            <person name="Cheng S."/>
            <person name="Spooner D."/>
            <person name="Van Deynze A."/>
            <person name="Simon P."/>
        </authorList>
    </citation>
    <scope>NUCLEOTIDE SEQUENCE</scope>
    <source>
        <tissue evidence="10">Leaf</tissue>
    </source>
</reference>
<dbReference type="InterPro" id="IPR039859">
    <property type="entry name" value="PFA4/ZDH16/20/ERF2-like"/>
</dbReference>
<dbReference type="GO" id="GO:0012505">
    <property type="term" value="C:endomembrane system"/>
    <property type="evidence" value="ECO:0007669"/>
    <property type="project" value="UniProtKB-SubCell"/>
</dbReference>
<dbReference type="Proteomes" id="UP000077755">
    <property type="component" value="Chromosome 9"/>
</dbReference>
<evidence type="ECO:0000256" key="4">
    <source>
        <dbReference type="ARBA" id="ARBA00022692"/>
    </source>
</evidence>
<dbReference type="EMBL" id="CP093351">
    <property type="protein sequence ID" value="WOH15773.1"/>
    <property type="molecule type" value="Genomic_DNA"/>
</dbReference>
<comment type="subcellular location">
    <subcellularLocation>
        <location evidence="1">Endomembrane system</location>
        <topology evidence="1">Multi-pass membrane protein</topology>
    </subcellularLocation>
</comment>
<evidence type="ECO:0000313" key="10">
    <source>
        <dbReference type="EMBL" id="WOH15773.1"/>
    </source>
</evidence>
<keyword evidence="5 8" id="KW-1133">Transmembrane helix</keyword>
<evidence type="ECO:0000256" key="5">
    <source>
        <dbReference type="ARBA" id="ARBA00022989"/>
    </source>
</evidence>
<evidence type="ECO:0000256" key="8">
    <source>
        <dbReference type="RuleBase" id="RU079119"/>
    </source>
</evidence>
<evidence type="ECO:0000256" key="2">
    <source>
        <dbReference type="ARBA" id="ARBA00008574"/>
    </source>
</evidence>
<evidence type="ECO:0000256" key="6">
    <source>
        <dbReference type="ARBA" id="ARBA00023136"/>
    </source>
</evidence>
<keyword evidence="7 8" id="KW-0012">Acyltransferase</keyword>
<evidence type="ECO:0000256" key="3">
    <source>
        <dbReference type="ARBA" id="ARBA00022679"/>
    </source>
</evidence>
<evidence type="ECO:0000256" key="1">
    <source>
        <dbReference type="ARBA" id="ARBA00004127"/>
    </source>
</evidence>
<feature type="transmembrane region" description="Helical" evidence="8">
    <location>
        <begin position="95"/>
        <end position="116"/>
    </location>
</feature>
<protein>
    <recommendedName>
        <fullName evidence="8">S-acyltransferase</fullName>
        <ecNumber evidence="8">2.3.1.225</ecNumber>
    </recommendedName>
    <alternativeName>
        <fullName evidence="8">Palmitoyltransferase</fullName>
    </alternativeName>
</protein>
<comment type="similarity">
    <text evidence="2 8">Belongs to the DHHC palmitoyltransferase family.</text>
</comment>
<dbReference type="EC" id="2.3.1.225" evidence="8"/>
<dbReference type="PROSITE" id="PS50216">
    <property type="entry name" value="DHHC"/>
    <property type="match status" value="1"/>
</dbReference>
<proteinExistence type="inferred from homology"/>
<evidence type="ECO:0000313" key="11">
    <source>
        <dbReference type="Proteomes" id="UP000077755"/>
    </source>
</evidence>
<dbReference type="Pfam" id="PF01529">
    <property type="entry name" value="DHHC"/>
    <property type="match status" value="1"/>
</dbReference>
<comment type="domain">
    <text evidence="8">The DHHC domain is required for palmitoyltransferase activity.</text>
</comment>
<dbReference type="PANTHER" id="PTHR12246">
    <property type="entry name" value="PALMITOYLTRANSFERASE ZDHHC16"/>
    <property type="match status" value="1"/>
</dbReference>
<feature type="domain" description="Palmitoyltransferase DHHC" evidence="9">
    <location>
        <begin position="174"/>
        <end position="326"/>
    </location>
</feature>
<evidence type="ECO:0000256" key="7">
    <source>
        <dbReference type="ARBA" id="ARBA00023315"/>
    </source>
</evidence>
<name>A0AAF1BFA7_DAUCS</name>
<feature type="transmembrane region" description="Helical" evidence="8">
    <location>
        <begin position="291"/>
        <end position="311"/>
    </location>
</feature>
<reference evidence="10" key="2">
    <citation type="submission" date="2022-03" db="EMBL/GenBank/DDBJ databases">
        <title>Draft title - Genomic analysis of global carrot germplasm unveils the trajectory of domestication and the origin of high carotenoid orange carrot.</title>
        <authorList>
            <person name="Iorizzo M."/>
            <person name="Ellison S."/>
            <person name="Senalik D."/>
            <person name="Macko-Podgorni A."/>
            <person name="Grzebelus D."/>
            <person name="Bostan H."/>
            <person name="Rolling W."/>
            <person name="Curaba J."/>
            <person name="Simon P."/>
        </authorList>
    </citation>
    <scope>NUCLEOTIDE SEQUENCE</scope>
    <source>
        <tissue evidence="10">Leaf</tissue>
    </source>
</reference>
<keyword evidence="4 8" id="KW-0812">Transmembrane</keyword>
<keyword evidence="11" id="KW-1185">Reference proteome</keyword>
<feature type="transmembrane region" description="Helical" evidence="8">
    <location>
        <begin position="122"/>
        <end position="150"/>
    </location>
</feature>